<reference evidence="1 2" key="1">
    <citation type="submission" date="2021-06" db="EMBL/GenBank/DDBJ databases">
        <title>50 bacteria genomes isolated from Dapeng, Shenzhen, China.</title>
        <authorList>
            <person name="Zheng W."/>
            <person name="Yu S."/>
            <person name="Huang Y."/>
        </authorList>
    </citation>
    <scope>NUCLEOTIDE SEQUENCE [LARGE SCALE GENOMIC DNA]</scope>
    <source>
        <strain evidence="1 2">DP1N14-2</strain>
    </source>
</reference>
<dbReference type="InterPro" id="IPR036390">
    <property type="entry name" value="WH_DNA-bd_sf"/>
</dbReference>
<proteinExistence type="predicted"/>
<sequence length="115" mass="13010">MSYSAMQWAFEQTDLNTTTKLILIGLAYHRNDKDYRCYPSQSLLAKEVGVSVSTINKGLHALEQRELISRMRHCHPGHGGSISSSYTFPALDGPHAAERHTPYQRRLTALRPINQ</sequence>
<evidence type="ECO:0000313" key="2">
    <source>
        <dbReference type="Proteomes" id="UP000766629"/>
    </source>
</evidence>
<dbReference type="Proteomes" id="UP000766629">
    <property type="component" value="Unassembled WGS sequence"/>
</dbReference>
<protein>
    <submittedName>
        <fullName evidence="1">Helix-turn-helix domain-containing protein</fullName>
    </submittedName>
</protein>
<keyword evidence="2" id="KW-1185">Reference proteome</keyword>
<accession>A0ABS7NDN9</accession>
<dbReference type="Pfam" id="PF13730">
    <property type="entry name" value="HTH_36"/>
    <property type="match status" value="1"/>
</dbReference>
<dbReference type="Gene3D" id="1.10.10.10">
    <property type="entry name" value="Winged helix-like DNA-binding domain superfamily/Winged helix DNA-binding domain"/>
    <property type="match status" value="1"/>
</dbReference>
<comment type="caution">
    <text evidence="1">The sequence shown here is derived from an EMBL/GenBank/DDBJ whole genome shotgun (WGS) entry which is preliminary data.</text>
</comment>
<gene>
    <name evidence="1" type="ORF">KUV26_07720</name>
</gene>
<dbReference type="EMBL" id="JAHVJA010000002">
    <property type="protein sequence ID" value="MBY6139324.1"/>
    <property type="molecule type" value="Genomic_DNA"/>
</dbReference>
<dbReference type="RefSeq" id="WP_222507921.1">
    <property type="nucleotide sequence ID" value="NZ_JAHVJA010000002.1"/>
</dbReference>
<name>A0ABS7NDN9_9RHOB</name>
<evidence type="ECO:0000313" key="1">
    <source>
        <dbReference type="EMBL" id="MBY6139324.1"/>
    </source>
</evidence>
<dbReference type="SUPFAM" id="SSF46785">
    <property type="entry name" value="Winged helix' DNA-binding domain"/>
    <property type="match status" value="1"/>
</dbReference>
<organism evidence="1 2">
    <name type="scientific">Leisingera daeponensis</name>
    <dbReference type="NCBI Taxonomy" id="405746"/>
    <lineage>
        <taxon>Bacteria</taxon>
        <taxon>Pseudomonadati</taxon>
        <taxon>Pseudomonadota</taxon>
        <taxon>Alphaproteobacteria</taxon>
        <taxon>Rhodobacterales</taxon>
        <taxon>Roseobacteraceae</taxon>
        <taxon>Leisingera</taxon>
    </lineage>
</organism>
<dbReference type="InterPro" id="IPR036388">
    <property type="entry name" value="WH-like_DNA-bd_sf"/>
</dbReference>